<protein>
    <recommendedName>
        <fullName evidence="5">Ubiquitin-like protease family profile domain-containing protein</fullName>
    </recommendedName>
</protein>
<comment type="similarity">
    <text evidence="1">Belongs to the peptidase C48 family.</text>
</comment>
<dbReference type="PROSITE" id="PS50600">
    <property type="entry name" value="ULP_PROTEASE"/>
    <property type="match status" value="1"/>
</dbReference>
<feature type="compositionally biased region" description="Basic residues" evidence="4">
    <location>
        <begin position="429"/>
        <end position="450"/>
    </location>
</feature>
<feature type="region of interest" description="Disordered" evidence="4">
    <location>
        <begin position="517"/>
        <end position="563"/>
    </location>
</feature>
<dbReference type="Gene3D" id="3.40.395.10">
    <property type="entry name" value="Adenoviral Proteinase, Chain A"/>
    <property type="match status" value="1"/>
</dbReference>
<keyword evidence="2" id="KW-0645">Protease</keyword>
<dbReference type="Proteomes" id="UP001281410">
    <property type="component" value="Unassembled WGS sequence"/>
</dbReference>
<keyword evidence="3" id="KW-0378">Hydrolase</keyword>
<evidence type="ECO:0000313" key="7">
    <source>
        <dbReference type="Proteomes" id="UP001281410"/>
    </source>
</evidence>
<feature type="compositionally biased region" description="Gly residues" evidence="4">
    <location>
        <begin position="533"/>
        <end position="546"/>
    </location>
</feature>
<dbReference type="EMBL" id="JANJYJ010000003">
    <property type="protein sequence ID" value="KAK3222837.1"/>
    <property type="molecule type" value="Genomic_DNA"/>
</dbReference>
<organism evidence="6 7">
    <name type="scientific">Dipteronia sinensis</name>
    <dbReference type="NCBI Taxonomy" id="43782"/>
    <lineage>
        <taxon>Eukaryota</taxon>
        <taxon>Viridiplantae</taxon>
        <taxon>Streptophyta</taxon>
        <taxon>Embryophyta</taxon>
        <taxon>Tracheophyta</taxon>
        <taxon>Spermatophyta</taxon>
        <taxon>Magnoliopsida</taxon>
        <taxon>eudicotyledons</taxon>
        <taxon>Gunneridae</taxon>
        <taxon>Pentapetalae</taxon>
        <taxon>rosids</taxon>
        <taxon>malvids</taxon>
        <taxon>Sapindales</taxon>
        <taxon>Sapindaceae</taxon>
        <taxon>Hippocastanoideae</taxon>
        <taxon>Acereae</taxon>
        <taxon>Dipteronia</taxon>
    </lineage>
</organism>
<reference evidence="6" key="1">
    <citation type="journal article" date="2023" name="Plant J.">
        <title>Genome sequences and population genomics provide insights into the demographic history, inbreeding, and mutation load of two 'living fossil' tree species of Dipteronia.</title>
        <authorList>
            <person name="Feng Y."/>
            <person name="Comes H.P."/>
            <person name="Chen J."/>
            <person name="Zhu S."/>
            <person name="Lu R."/>
            <person name="Zhang X."/>
            <person name="Li P."/>
            <person name="Qiu J."/>
            <person name="Olsen K.M."/>
            <person name="Qiu Y."/>
        </authorList>
    </citation>
    <scope>NUCLEOTIDE SEQUENCE</scope>
    <source>
        <strain evidence="6">NBL</strain>
    </source>
</reference>
<accession>A0AAE0ASM3</accession>
<feature type="domain" description="Ubiquitin-like protease family profile" evidence="5">
    <location>
        <begin position="608"/>
        <end position="842"/>
    </location>
</feature>
<dbReference type="PANTHER" id="PTHR48449">
    <property type="entry name" value="DUF1985 DOMAIN-CONTAINING PROTEIN"/>
    <property type="match status" value="1"/>
</dbReference>
<gene>
    <name evidence="6" type="ORF">Dsin_009862</name>
</gene>
<dbReference type="InterPro" id="IPR003653">
    <property type="entry name" value="Peptidase_C48_C"/>
</dbReference>
<proteinExistence type="inferred from homology"/>
<feature type="region of interest" description="Disordered" evidence="4">
    <location>
        <begin position="396"/>
        <end position="466"/>
    </location>
</feature>
<sequence length="875" mass="99643">MDVRYGGWCRRQKMVSIGVGGQDLGTIGIGGQMIWEFRANRVNLGKKGRKGYSKKRERERKEEKRSRRCRSHLCRRRCCSPLRRIFLVVAVERERKDEKRSLRRRRCQSPSVATSRTSLPVGRSASIAPLWNLKIWIHVPGVTGVNELHFLVGGKLAKFSQREFCLVTGLQFGVMSDIFLKPYAVTKDGIHVRYFENDENIRFTDVWARFMAGGFDQPKDGLKMALVLIANNVLFGQDLRRKATLWIFQMVEDLDAFNSFPWGSYVYMMTIHYLRQGFRSANAPLKHIAHYNLYGFPWALEIWAMEAFGLLIDLVGKNLGHRHPRLKNWRIFKRPHDFFGKFAKYEKEVADGKHVVLEELHPTDDEKTQPYLVSVDTDLAEGLQFIALNVELEDGEKQPNVDVDDDGNEDGNDSGNDGSQSRPQQNKQKPVKRKVSPHKQKMAARTKRQRTSPDTSPVGDDSTDSFRLMREVMSAMSDRFEDIVKKEIKKEISTMEGRLNARLTSVEASLAQLVNQRRQTTPEVQGDYVGSPNVGGDGTVGKGVGEGVATPSEGIVGGDATPSKGIVGGDATHSEGLQIVVHNSLLPEAIVVQTPPPSEDDTTMLEYIAVKNEREQRLKITSRYMNSPYIDPFQEPDKEKQKLKTDYSRFKRSRKDAALNVGTDYYATKQFFVEMESPTCWLSNKAKLREEWKKLQPLEDAPLTSEFDALSYKCPTDWLLYASGDKPGWGTCWSSVRYVLVPCAVGDPDGHWILCVIDLEKRTVCIFDPLHRQKKIATRRKQITPLLRFTPVILQESGYYQQKGIQPNETMFTVQQSIPKKLPAQLDNDSCGIFICRYTDMLMRHKCFWGWGTKNVPGFKEEMALEIFANSVVLD</sequence>
<comment type="caution">
    <text evidence="6">The sequence shown here is derived from an EMBL/GenBank/DDBJ whole genome shotgun (WGS) entry which is preliminary data.</text>
</comment>
<name>A0AAE0ASM3_9ROSI</name>
<evidence type="ECO:0000256" key="4">
    <source>
        <dbReference type="SAM" id="MobiDB-lite"/>
    </source>
</evidence>
<dbReference type="PANTHER" id="PTHR48449:SF1">
    <property type="entry name" value="DUF1985 DOMAIN-CONTAINING PROTEIN"/>
    <property type="match status" value="1"/>
</dbReference>
<evidence type="ECO:0000259" key="5">
    <source>
        <dbReference type="PROSITE" id="PS50600"/>
    </source>
</evidence>
<dbReference type="GO" id="GO:0006508">
    <property type="term" value="P:proteolysis"/>
    <property type="evidence" value="ECO:0007669"/>
    <property type="project" value="UniProtKB-KW"/>
</dbReference>
<dbReference type="InterPro" id="IPR015410">
    <property type="entry name" value="DUF1985"/>
</dbReference>
<feature type="compositionally biased region" description="Acidic residues" evidence="4">
    <location>
        <begin position="402"/>
        <end position="412"/>
    </location>
</feature>
<dbReference type="AlphaFoldDB" id="A0AAE0ASM3"/>
<dbReference type="GO" id="GO:0008234">
    <property type="term" value="F:cysteine-type peptidase activity"/>
    <property type="evidence" value="ECO:0007669"/>
    <property type="project" value="InterPro"/>
</dbReference>
<dbReference type="SUPFAM" id="SSF54001">
    <property type="entry name" value="Cysteine proteinases"/>
    <property type="match status" value="1"/>
</dbReference>
<evidence type="ECO:0000313" key="6">
    <source>
        <dbReference type="EMBL" id="KAK3222837.1"/>
    </source>
</evidence>
<keyword evidence="7" id="KW-1185">Reference proteome</keyword>
<dbReference type="InterPro" id="IPR038765">
    <property type="entry name" value="Papain-like_cys_pep_sf"/>
</dbReference>
<dbReference type="Pfam" id="PF09331">
    <property type="entry name" value="DUF1985"/>
    <property type="match status" value="1"/>
</dbReference>
<dbReference type="Pfam" id="PF02902">
    <property type="entry name" value="Peptidase_C48"/>
    <property type="match status" value="1"/>
</dbReference>
<evidence type="ECO:0000256" key="2">
    <source>
        <dbReference type="ARBA" id="ARBA00022670"/>
    </source>
</evidence>
<evidence type="ECO:0000256" key="3">
    <source>
        <dbReference type="ARBA" id="ARBA00022801"/>
    </source>
</evidence>
<evidence type="ECO:0000256" key="1">
    <source>
        <dbReference type="ARBA" id="ARBA00005234"/>
    </source>
</evidence>